<keyword evidence="2" id="KW-1185">Reference proteome</keyword>
<protein>
    <submittedName>
        <fullName evidence="1">Uncharacterized protein</fullName>
    </submittedName>
</protein>
<accession>A0A3N9XQQ4</accession>
<evidence type="ECO:0000313" key="2">
    <source>
        <dbReference type="Proteomes" id="UP000282312"/>
    </source>
</evidence>
<reference evidence="1 2" key="1">
    <citation type="submission" date="2018-05" db="EMBL/GenBank/DDBJ databases">
        <title>Micromonospora from Atacama Desert.</title>
        <authorList>
            <person name="Carro L."/>
            <person name="Goodfellow M."/>
            <person name="Klenk H.-P."/>
        </authorList>
    </citation>
    <scope>NUCLEOTIDE SEQUENCE [LARGE SCALE GENOMIC DNA]</scope>
    <source>
        <strain evidence="1 2">LB39</strain>
    </source>
</reference>
<dbReference type="EMBL" id="QGSZ01000074">
    <property type="protein sequence ID" value="RQX09077.1"/>
    <property type="molecule type" value="Genomic_DNA"/>
</dbReference>
<dbReference type="SUPFAM" id="SSF46894">
    <property type="entry name" value="C-terminal effector domain of the bipartite response regulators"/>
    <property type="match status" value="1"/>
</dbReference>
<dbReference type="Proteomes" id="UP000282312">
    <property type="component" value="Unassembled WGS sequence"/>
</dbReference>
<comment type="caution">
    <text evidence="1">The sequence shown here is derived from an EMBL/GenBank/DDBJ whole genome shotgun (WGS) entry which is preliminary data.</text>
</comment>
<dbReference type="Gene3D" id="1.10.10.10">
    <property type="entry name" value="Winged helix-like DNA-binding domain superfamily/Winged helix DNA-binding domain"/>
    <property type="match status" value="1"/>
</dbReference>
<dbReference type="RefSeq" id="WP_124770673.1">
    <property type="nucleotide sequence ID" value="NZ_QGSZ01000074.1"/>
</dbReference>
<dbReference type="InterPro" id="IPR036388">
    <property type="entry name" value="WH-like_DNA-bd_sf"/>
</dbReference>
<evidence type="ECO:0000313" key="1">
    <source>
        <dbReference type="EMBL" id="RQX09077.1"/>
    </source>
</evidence>
<dbReference type="AlphaFoldDB" id="A0A3N9XQQ4"/>
<sequence length="137" mass="15219">MAGKTRLQRAAEELRALELRRKGRSLDGIAAELGVDARTVARRLEAAFRRLGEESFDQIRRRVENQIDGVLREAHQLLEHSDLTVNERSKVLGLVLQCERDRAALLGVRLPAQVVAKLEFEGDELGVGFGAGHAAKR</sequence>
<dbReference type="GO" id="GO:0006355">
    <property type="term" value="P:regulation of DNA-templated transcription"/>
    <property type="evidence" value="ECO:0007669"/>
    <property type="project" value="InterPro"/>
</dbReference>
<name>A0A3N9XQQ4_9ACTN</name>
<gene>
    <name evidence="1" type="ORF">DLJ59_01215</name>
</gene>
<dbReference type="OrthoDB" id="3379187at2"/>
<proteinExistence type="predicted"/>
<organism evidence="1 2">
    <name type="scientific">Micromonospora inaquosa</name>
    <dbReference type="NCBI Taxonomy" id="2203716"/>
    <lineage>
        <taxon>Bacteria</taxon>
        <taxon>Bacillati</taxon>
        <taxon>Actinomycetota</taxon>
        <taxon>Actinomycetes</taxon>
        <taxon>Micromonosporales</taxon>
        <taxon>Micromonosporaceae</taxon>
        <taxon>Micromonospora</taxon>
    </lineage>
</organism>
<dbReference type="InterPro" id="IPR016032">
    <property type="entry name" value="Sig_transdc_resp-reg_C-effctor"/>
</dbReference>
<dbReference type="GO" id="GO:0003677">
    <property type="term" value="F:DNA binding"/>
    <property type="evidence" value="ECO:0007669"/>
    <property type="project" value="InterPro"/>
</dbReference>